<feature type="transmembrane region" description="Helical" evidence="1">
    <location>
        <begin position="20"/>
        <end position="40"/>
    </location>
</feature>
<protein>
    <submittedName>
        <fullName evidence="2">Uncharacterized protein</fullName>
    </submittedName>
</protein>
<gene>
    <name evidence="2" type="ORF">IC006_0642</name>
</gene>
<dbReference type="RefSeq" id="WP_149528321.1">
    <property type="nucleotide sequence ID" value="NZ_AP018929.1"/>
</dbReference>
<dbReference type="KEGG" id="step:IC006_0642"/>
<sequence>MDLKKAFIHSISSKVWKRYLLYGIRLLEVVSLVIAPLLILQQYTLESSAAYVPIPYPGPGGGGNCYQYIGIIFGELDICGNIEHYGIGLSYNGTNATIWFEIYNSSCYSNVKNDTWVYSISFAGNEAYNYTAVADEANLLTIQMDNYFYIEGYQNLGFPLSFYVNSTTNQLIMDAPETDPAVIQVYTYTSGSRVYVYGWSYSVSFEPDGGVRIQNAYAYAYQVDMPNSFNAIGFRSNLLNILREWENVLESGKLSYGQIVNGNQEEQSLLGKTISNLAEKYGGSINDFIYDPVQDSSYDSLDQFGGAIGSYLDEISEGWGAGFPTEVTTIGDIYIKVPGAAGLGVYGETLEDDE</sequence>
<name>A0A510DTB9_9CREN</name>
<dbReference type="GeneID" id="41714470"/>
<evidence type="ECO:0000313" key="2">
    <source>
        <dbReference type="EMBL" id="BBG23358.1"/>
    </source>
</evidence>
<evidence type="ECO:0000313" key="3">
    <source>
        <dbReference type="Proteomes" id="UP000322983"/>
    </source>
</evidence>
<keyword evidence="1" id="KW-0472">Membrane</keyword>
<dbReference type="Proteomes" id="UP000322983">
    <property type="component" value="Chromosome"/>
</dbReference>
<dbReference type="EMBL" id="AP018929">
    <property type="protein sequence ID" value="BBG23358.1"/>
    <property type="molecule type" value="Genomic_DNA"/>
</dbReference>
<dbReference type="AlphaFoldDB" id="A0A510DTB9"/>
<evidence type="ECO:0000256" key="1">
    <source>
        <dbReference type="SAM" id="Phobius"/>
    </source>
</evidence>
<reference evidence="2 3" key="1">
    <citation type="journal article" date="2020" name="Int. J. Syst. Evol. Microbiol.">
        <title>Sulfuracidifex tepidarius gen. nov., sp. nov. and transfer of Sulfolobus metallicus Huber and Stetter 1992 to the genus Sulfuracidifex as Sulfuracidifex metallicus comb. nov.</title>
        <authorList>
            <person name="Itoh T."/>
            <person name="Miura T."/>
            <person name="Sakai H.D."/>
            <person name="Kato S."/>
            <person name="Ohkuma M."/>
            <person name="Takashina T."/>
        </authorList>
    </citation>
    <scope>NUCLEOTIDE SEQUENCE [LARGE SCALE GENOMIC DNA]</scope>
    <source>
        <strain evidence="2 3">IC-006</strain>
    </source>
</reference>
<keyword evidence="1" id="KW-1133">Transmembrane helix</keyword>
<organism evidence="2 3">
    <name type="scientific">Sulfuracidifex tepidarius</name>
    <dbReference type="NCBI Taxonomy" id="1294262"/>
    <lineage>
        <taxon>Archaea</taxon>
        <taxon>Thermoproteota</taxon>
        <taxon>Thermoprotei</taxon>
        <taxon>Sulfolobales</taxon>
        <taxon>Sulfolobaceae</taxon>
        <taxon>Sulfuracidifex</taxon>
    </lineage>
</organism>
<accession>A0A510DTB9</accession>
<keyword evidence="1" id="KW-0812">Transmembrane</keyword>
<proteinExistence type="predicted"/>
<keyword evidence="3" id="KW-1185">Reference proteome</keyword>